<evidence type="ECO:0000256" key="1">
    <source>
        <dbReference type="ARBA" id="ARBA00012513"/>
    </source>
</evidence>
<keyword evidence="2" id="KW-0808">Transferase</keyword>
<name>A0A084AV72_STACB</name>
<dbReference type="Proteomes" id="UP000028045">
    <property type="component" value="Unassembled WGS sequence"/>
</dbReference>
<protein>
    <recommendedName>
        <fullName evidence="1">non-specific serine/threonine protein kinase</fullName>
        <ecNumber evidence="1">2.7.11.1</ecNumber>
    </recommendedName>
</protein>
<dbReference type="PANTHER" id="PTHR43671">
    <property type="entry name" value="SERINE/THREONINE-PROTEIN KINASE NEK"/>
    <property type="match status" value="1"/>
</dbReference>
<evidence type="ECO:0000313" key="8">
    <source>
        <dbReference type="EMBL" id="KEY69201.1"/>
    </source>
</evidence>
<reference evidence="8 9" key="1">
    <citation type="journal article" date="2014" name="BMC Genomics">
        <title>Comparative genome sequencing reveals chemotype-specific gene clusters in the toxigenic black mold Stachybotrys.</title>
        <authorList>
            <person name="Semeiks J."/>
            <person name="Borek D."/>
            <person name="Otwinowski Z."/>
            <person name="Grishin N.V."/>
        </authorList>
    </citation>
    <scope>NUCLEOTIDE SEQUENCE [LARGE SCALE GENOMIC DNA]</scope>
    <source>
        <strain evidence="9">CBS 109288 / IBT 7711</strain>
    </source>
</reference>
<evidence type="ECO:0000256" key="4">
    <source>
        <dbReference type="ARBA" id="ARBA00022777"/>
    </source>
</evidence>
<dbReference type="EC" id="2.7.11.1" evidence="1"/>
<dbReference type="EMBL" id="KL648534">
    <property type="protein sequence ID" value="KEY69201.1"/>
    <property type="molecule type" value="Genomic_DNA"/>
</dbReference>
<keyword evidence="3" id="KW-0547">Nucleotide-binding</keyword>
<sequence length="250" mass="27290">MVRSRDIGQAICIKITDFGLAKMAWSYQSDVGTRCYMAPEIWPTNQYDVVPNSYTTAADIWSIGVVVLQLLLPSRAGPSVTALGMRSPLLVLKEEILRAPDNPVLKLLQQMIVENPIKRLSAADAYQAALAICPHAEPHQTQATTQLDSFPSSSTTVATAHEESANEKASGEFVVNNLCTTLGDSRINAVPGPNRAGKRRATDDSSSIAELPPRKRTDGKESFNVADQCGRRRRAREDDVPNSIDVDRTL</sequence>
<dbReference type="GO" id="GO:0005524">
    <property type="term" value="F:ATP binding"/>
    <property type="evidence" value="ECO:0007669"/>
    <property type="project" value="UniProtKB-KW"/>
</dbReference>
<dbReference type="AlphaFoldDB" id="A0A084AV72"/>
<evidence type="ECO:0000256" key="6">
    <source>
        <dbReference type="SAM" id="MobiDB-lite"/>
    </source>
</evidence>
<accession>A0A084AV72</accession>
<evidence type="ECO:0000259" key="7">
    <source>
        <dbReference type="PROSITE" id="PS50011"/>
    </source>
</evidence>
<dbReference type="PANTHER" id="PTHR43671:SF13">
    <property type="entry name" value="SERINE_THREONINE-PROTEIN KINASE NEK2"/>
    <property type="match status" value="1"/>
</dbReference>
<keyword evidence="5" id="KW-0067">ATP-binding</keyword>
<evidence type="ECO:0000256" key="2">
    <source>
        <dbReference type="ARBA" id="ARBA00022679"/>
    </source>
</evidence>
<dbReference type="GO" id="GO:0004674">
    <property type="term" value="F:protein serine/threonine kinase activity"/>
    <property type="evidence" value="ECO:0007669"/>
    <property type="project" value="UniProtKB-EC"/>
</dbReference>
<feature type="compositionally biased region" description="Basic and acidic residues" evidence="6">
    <location>
        <begin position="160"/>
        <end position="169"/>
    </location>
</feature>
<feature type="compositionally biased region" description="Basic and acidic residues" evidence="6">
    <location>
        <begin position="235"/>
        <end position="250"/>
    </location>
</feature>
<gene>
    <name evidence="8" type="ORF">S7711_01658</name>
</gene>
<evidence type="ECO:0000256" key="5">
    <source>
        <dbReference type="ARBA" id="ARBA00022840"/>
    </source>
</evidence>
<dbReference type="HOGENOM" id="CLU_1111953_0_0_1"/>
<dbReference type="Gene3D" id="1.10.510.10">
    <property type="entry name" value="Transferase(Phosphotransferase) domain 1"/>
    <property type="match status" value="1"/>
</dbReference>
<evidence type="ECO:0000256" key="3">
    <source>
        <dbReference type="ARBA" id="ARBA00022741"/>
    </source>
</evidence>
<dbReference type="InterPro" id="IPR011009">
    <property type="entry name" value="Kinase-like_dom_sf"/>
</dbReference>
<feature type="region of interest" description="Disordered" evidence="6">
    <location>
        <begin position="184"/>
        <end position="250"/>
    </location>
</feature>
<keyword evidence="4" id="KW-0418">Kinase</keyword>
<organism evidence="8 9">
    <name type="scientific">Stachybotrys chartarum (strain CBS 109288 / IBT 7711)</name>
    <name type="common">Toxic black mold</name>
    <name type="synonym">Stilbospora chartarum</name>
    <dbReference type="NCBI Taxonomy" id="1280523"/>
    <lineage>
        <taxon>Eukaryota</taxon>
        <taxon>Fungi</taxon>
        <taxon>Dikarya</taxon>
        <taxon>Ascomycota</taxon>
        <taxon>Pezizomycotina</taxon>
        <taxon>Sordariomycetes</taxon>
        <taxon>Hypocreomycetidae</taxon>
        <taxon>Hypocreales</taxon>
        <taxon>Stachybotryaceae</taxon>
        <taxon>Stachybotrys</taxon>
    </lineage>
</organism>
<dbReference type="PROSITE" id="PS50011">
    <property type="entry name" value="PROTEIN_KINASE_DOM"/>
    <property type="match status" value="1"/>
</dbReference>
<feature type="region of interest" description="Disordered" evidence="6">
    <location>
        <begin position="140"/>
        <end position="169"/>
    </location>
</feature>
<proteinExistence type="predicted"/>
<feature type="domain" description="Protein kinase" evidence="7">
    <location>
        <begin position="1"/>
        <end position="132"/>
    </location>
</feature>
<feature type="compositionally biased region" description="Polar residues" evidence="6">
    <location>
        <begin position="140"/>
        <end position="158"/>
    </location>
</feature>
<keyword evidence="9" id="KW-1185">Reference proteome</keyword>
<dbReference type="InterPro" id="IPR050660">
    <property type="entry name" value="NEK_Ser/Thr_kinase"/>
</dbReference>
<dbReference type="Pfam" id="PF00069">
    <property type="entry name" value="Pkinase"/>
    <property type="match status" value="1"/>
</dbReference>
<dbReference type="SMART" id="SM00220">
    <property type="entry name" value="S_TKc"/>
    <property type="match status" value="1"/>
</dbReference>
<evidence type="ECO:0000313" key="9">
    <source>
        <dbReference type="Proteomes" id="UP000028045"/>
    </source>
</evidence>
<dbReference type="SUPFAM" id="SSF56112">
    <property type="entry name" value="Protein kinase-like (PK-like)"/>
    <property type="match status" value="1"/>
</dbReference>
<dbReference type="InterPro" id="IPR000719">
    <property type="entry name" value="Prot_kinase_dom"/>
</dbReference>
<feature type="compositionally biased region" description="Basic and acidic residues" evidence="6">
    <location>
        <begin position="212"/>
        <end position="221"/>
    </location>
</feature>